<protein>
    <submittedName>
        <fullName evidence="1">Uncharacterized protein</fullName>
    </submittedName>
</protein>
<dbReference type="Proteomes" id="UP000680348">
    <property type="component" value="Unassembled WGS sequence"/>
</dbReference>
<sequence length="122" mass="13275">MDSATAAVIVLLVCAQDSSTCREVRSVNGFASIEECRDGLKSVLARLQTPQRHVTGHCETVELDLMATGSVVPGQIKPAGRDERGAVLYDSQGRPTANRMVQVTRHDRHKTVTRGYVVPSEQ</sequence>
<evidence type="ECO:0000313" key="2">
    <source>
        <dbReference type="Proteomes" id="UP000680348"/>
    </source>
</evidence>
<gene>
    <name evidence="1" type="ORF">KEU06_05630</name>
</gene>
<organism evidence="1 2">
    <name type="scientific">Pseudaminobacter soli</name>
    <name type="common">ex Zhang et al. 2022</name>
    <dbReference type="NCBI Taxonomy" id="2831468"/>
    <lineage>
        <taxon>Bacteria</taxon>
        <taxon>Pseudomonadati</taxon>
        <taxon>Pseudomonadota</taxon>
        <taxon>Alphaproteobacteria</taxon>
        <taxon>Hyphomicrobiales</taxon>
        <taxon>Phyllobacteriaceae</taxon>
        <taxon>Pseudaminobacter</taxon>
    </lineage>
</organism>
<dbReference type="AlphaFoldDB" id="A0A942I234"/>
<proteinExistence type="predicted"/>
<keyword evidence="2" id="KW-1185">Reference proteome</keyword>
<accession>A0A942I234</accession>
<comment type="caution">
    <text evidence="1">The sequence shown here is derived from an EMBL/GenBank/DDBJ whole genome shotgun (WGS) entry which is preliminary data.</text>
</comment>
<dbReference type="RefSeq" id="WP_188253655.1">
    <property type="nucleotide sequence ID" value="NZ_JABVCF010000002.1"/>
</dbReference>
<dbReference type="EMBL" id="JAGWCR010000002">
    <property type="protein sequence ID" value="MBS3648108.1"/>
    <property type="molecule type" value="Genomic_DNA"/>
</dbReference>
<name>A0A942I234_9HYPH</name>
<reference evidence="1" key="1">
    <citation type="submission" date="2021-04" db="EMBL/GenBank/DDBJ databases">
        <title>Pseudaminobacter soli sp. nov., isolated from paddy soil contaminated by heavy metals.</title>
        <authorList>
            <person name="Zhang K."/>
        </authorList>
    </citation>
    <scope>NUCLEOTIDE SEQUENCE</scope>
    <source>
        <strain evidence="1">19-2017</strain>
    </source>
</reference>
<evidence type="ECO:0000313" key="1">
    <source>
        <dbReference type="EMBL" id="MBS3648108.1"/>
    </source>
</evidence>